<evidence type="ECO:0000256" key="3">
    <source>
        <dbReference type="ARBA" id="ARBA00023128"/>
    </source>
</evidence>
<dbReference type="Proteomes" id="UP001166286">
    <property type="component" value="Unassembled WGS sequence"/>
</dbReference>
<keyword evidence="7" id="KW-1185">Reference proteome</keyword>
<dbReference type="Gene3D" id="1.20.5.500">
    <property type="entry name" value="Single helix bin"/>
    <property type="match status" value="1"/>
</dbReference>
<evidence type="ECO:0000256" key="2">
    <source>
        <dbReference type="ARBA" id="ARBA00010901"/>
    </source>
</evidence>
<reference evidence="6" key="1">
    <citation type="submission" date="2023-03" db="EMBL/GenBank/DDBJ databases">
        <title>Complete genome of Cladonia borealis.</title>
        <authorList>
            <person name="Park H."/>
        </authorList>
    </citation>
    <scope>NUCLEOTIDE SEQUENCE</scope>
    <source>
        <strain evidence="6">ANT050790</strain>
    </source>
</reference>
<feature type="region of interest" description="Disordered" evidence="5">
    <location>
        <begin position="30"/>
        <end position="59"/>
    </location>
</feature>
<evidence type="ECO:0000256" key="4">
    <source>
        <dbReference type="RuleBase" id="RU368087"/>
    </source>
</evidence>
<dbReference type="EMBL" id="JAFEKC020000019">
    <property type="protein sequence ID" value="KAK0508875.1"/>
    <property type="molecule type" value="Genomic_DNA"/>
</dbReference>
<evidence type="ECO:0000256" key="1">
    <source>
        <dbReference type="ARBA" id="ARBA00004173"/>
    </source>
</evidence>
<proteinExistence type="inferred from homology"/>
<evidence type="ECO:0000313" key="7">
    <source>
        <dbReference type="Proteomes" id="UP001166286"/>
    </source>
</evidence>
<comment type="subcellular location">
    <subcellularLocation>
        <location evidence="1">Mitochondrion</location>
    </subcellularLocation>
</comment>
<comment type="function">
    <text evidence="4">Inhibits the enzyme activity of ATPase.</text>
</comment>
<dbReference type="InterPro" id="IPR007648">
    <property type="entry name" value="ATPase_inhibitor_mt"/>
</dbReference>
<comment type="caution">
    <text evidence="6">The sequence shown here is derived from an EMBL/GenBank/DDBJ whole genome shotgun (WGS) entry which is preliminary data.</text>
</comment>
<evidence type="ECO:0000313" key="6">
    <source>
        <dbReference type="EMBL" id="KAK0508875.1"/>
    </source>
</evidence>
<dbReference type="GO" id="GO:0042030">
    <property type="term" value="F:ATPase inhibitor activity"/>
    <property type="evidence" value="ECO:0007669"/>
    <property type="project" value="InterPro"/>
</dbReference>
<keyword evidence="3" id="KW-0496">Mitochondrion</keyword>
<sequence length="92" mass="10233">MLRQSLIQNLKPGLRSALYPATRAISTTAVRMGEGDTGATRSGGAAQGDAFSKRERASEDMAIREMEMQKLREMKAKIADHKKHLDELEKNM</sequence>
<accession>A0AA39V6V2</accession>
<evidence type="ECO:0000256" key="5">
    <source>
        <dbReference type="SAM" id="MobiDB-lite"/>
    </source>
</evidence>
<comment type="similarity">
    <text evidence="2 4">Belongs to the ATPase inhibitor family.</text>
</comment>
<protein>
    <recommendedName>
        <fullName evidence="4">ATPase inhibitor, mitochondrial</fullName>
    </recommendedName>
</protein>
<name>A0AA39V6V2_9LECA</name>
<dbReference type="AlphaFoldDB" id="A0AA39V6V2"/>
<gene>
    <name evidence="6" type="ORF">JMJ35_008246</name>
</gene>
<organism evidence="6 7">
    <name type="scientific">Cladonia borealis</name>
    <dbReference type="NCBI Taxonomy" id="184061"/>
    <lineage>
        <taxon>Eukaryota</taxon>
        <taxon>Fungi</taxon>
        <taxon>Dikarya</taxon>
        <taxon>Ascomycota</taxon>
        <taxon>Pezizomycotina</taxon>
        <taxon>Lecanoromycetes</taxon>
        <taxon>OSLEUM clade</taxon>
        <taxon>Lecanoromycetidae</taxon>
        <taxon>Lecanorales</taxon>
        <taxon>Lecanorineae</taxon>
        <taxon>Cladoniaceae</taxon>
        <taxon>Cladonia</taxon>
    </lineage>
</organism>
<dbReference type="GO" id="GO:0005739">
    <property type="term" value="C:mitochondrion"/>
    <property type="evidence" value="ECO:0007669"/>
    <property type="project" value="UniProtKB-SubCell"/>
</dbReference>
<dbReference type="Pfam" id="PF04568">
    <property type="entry name" value="IATP"/>
    <property type="match status" value="1"/>
</dbReference>